<dbReference type="RefSeq" id="WP_013021369.1">
    <property type="nucleotide sequence ID" value="NC_013947.1"/>
</dbReference>
<dbReference type="OrthoDB" id="5194255at2"/>
<dbReference type="AlphaFoldDB" id="D3Q2P7"/>
<evidence type="ECO:0000313" key="3">
    <source>
        <dbReference type="Proteomes" id="UP000000844"/>
    </source>
</evidence>
<feature type="signal peptide" evidence="1">
    <location>
        <begin position="1"/>
        <end position="25"/>
    </location>
</feature>
<evidence type="ECO:0000313" key="2">
    <source>
        <dbReference type="EMBL" id="ADD45798.1"/>
    </source>
</evidence>
<dbReference type="KEGG" id="sna:Snas_6175"/>
<dbReference type="Proteomes" id="UP000000844">
    <property type="component" value="Chromosome"/>
</dbReference>
<keyword evidence="1" id="KW-0732">Signal</keyword>
<feature type="chain" id="PRO_5003048819" evidence="1">
    <location>
        <begin position="26"/>
        <end position="155"/>
    </location>
</feature>
<reference evidence="2 3" key="1">
    <citation type="journal article" date="2009" name="Stand. Genomic Sci.">
        <title>Complete genome sequence of Stackebrandtia nassauensis type strain (LLR-40K-21).</title>
        <authorList>
            <person name="Munk C."/>
            <person name="Lapidus A."/>
            <person name="Copeland A."/>
            <person name="Jando M."/>
            <person name="Mayilraj S."/>
            <person name="Glavina Del Rio T."/>
            <person name="Nolan M."/>
            <person name="Chen F."/>
            <person name="Lucas S."/>
            <person name="Tice H."/>
            <person name="Cheng J.F."/>
            <person name="Han C."/>
            <person name="Detter J.C."/>
            <person name="Bruce D."/>
            <person name="Goodwin L."/>
            <person name="Chain P."/>
            <person name="Pitluck S."/>
            <person name="Goker M."/>
            <person name="Ovchinikova G."/>
            <person name="Pati A."/>
            <person name="Ivanova N."/>
            <person name="Mavromatis K."/>
            <person name="Chen A."/>
            <person name="Palaniappan K."/>
            <person name="Land M."/>
            <person name="Hauser L."/>
            <person name="Chang Y.J."/>
            <person name="Jeffries C.D."/>
            <person name="Bristow J."/>
            <person name="Eisen J.A."/>
            <person name="Markowitz V."/>
            <person name="Hugenholtz P."/>
            <person name="Kyrpides N.C."/>
            <person name="Klenk H.P."/>
        </authorList>
    </citation>
    <scope>NUCLEOTIDE SEQUENCE [LARGE SCALE GENOMIC DNA]</scope>
    <source>
        <strain evidence="3">DSM 44728 / CIP 108903 / NRRL B-16338 / NBRC 102104 / LLR-40K-21</strain>
    </source>
</reference>
<dbReference type="STRING" id="446470.Snas_6175"/>
<gene>
    <name evidence="2" type="ordered locus">Snas_6175</name>
</gene>
<evidence type="ECO:0000256" key="1">
    <source>
        <dbReference type="SAM" id="SignalP"/>
    </source>
</evidence>
<dbReference type="EMBL" id="CP001778">
    <property type="protein sequence ID" value="ADD45798.1"/>
    <property type="molecule type" value="Genomic_DNA"/>
</dbReference>
<keyword evidence="3" id="KW-1185">Reference proteome</keyword>
<name>D3Q2P7_STANL</name>
<organism evidence="2 3">
    <name type="scientific">Stackebrandtia nassauensis (strain DSM 44728 / CIP 108903 / NRRL B-16338 / NBRC 102104 / LLR-40K-21)</name>
    <dbReference type="NCBI Taxonomy" id="446470"/>
    <lineage>
        <taxon>Bacteria</taxon>
        <taxon>Bacillati</taxon>
        <taxon>Actinomycetota</taxon>
        <taxon>Actinomycetes</taxon>
        <taxon>Glycomycetales</taxon>
        <taxon>Glycomycetaceae</taxon>
        <taxon>Stackebrandtia</taxon>
    </lineage>
</organism>
<dbReference type="eggNOG" id="ENOG50346FA">
    <property type="taxonomic scope" value="Bacteria"/>
</dbReference>
<proteinExistence type="predicted"/>
<protein>
    <submittedName>
        <fullName evidence="2">Uncharacterized protein</fullName>
    </submittedName>
</protein>
<sequence length="155" mass="15554">MRTLGKLIGLSAFAMTLAIPAAAQAAAANLVDGTVATSGTNCSWTNAATSDNPPNTLTIDQASVSVTCDDGTPITLNNSPQVTFDDGAGTATVDKLNITGTKSGISCTYEATGVQFARTGDTRDYTGGPISAGKTDGSILCPGTMTLDSAAVSFH</sequence>
<accession>D3Q2P7</accession>
<dbReference type="HOGENOM" id="CLU_113740_0_0_11"/>